<evidence type="ECO:0000256" key="2">
    <source>
        <dbReference type="ARBA" id="ARBA00022679"/>
    </source>
</evidence>
<comment type="function">
    <text evidence="5">Methylates the class 1 translation termination release factors RF1/PrfA and RF2/PrfB on the glutamine residue of the universally conserved GGQ motif.</text>
</comment>
<dbReference type="Pfam" id="PF17827">
    <property type="entry name" value="PrmC_N"/>
    <property type="match status" value="1"/>
</dbReference>
<proteinExistence type="inferred from homology"/>
<dbReference type="SUPFAM" id="SSF53335">
    <property type="entry name" value="S-adenosyl-L-methionine-dependent methyltransferases"/>
    <property type="match status" value="1"/>
</dbReference>
<dbReference type="eggNOG" id="COG2890">
    <property type="taxonomic scope" value="Bacteria"/>
</dbReference>
<dbReference type="InterPro" id="IPR004556">
    <property type="entry name" value="HemK-like"/>
</dbReference>
<name>G0V4G4_9CLOT</name>
<feature type="binding site" evidence="5">
    <location>
        <begin position="118"/>
        <end position="122"/>
    </location>
    <ligand>
        <name>S-adenosyl-L-methionine</name>
        <dbReference type="ChEBI" id="CHEBI:59789"/>
    </ligand>
</feature>
<dbReference type="InterPro" id="IPR002052">
    <property type="entry name" value="DNA_methylase_N6_adenine_CS"/>
</dbReference>
<evidence type="ECO:0000256" key="1">
    <source>
        <dbReference type="ARBA" id="ARBA00022603"/>
    </source>
</evidence>
<dbReference type="InterPro" id="IPR040758">
    <property type="entry name" value="PrmC_N"/>
</dbReference>
<comment type="similarity">
    <text evidence="5">Belongs to the protein N5-glutamine methyltransferase family. PrmC subfamily.</text>
</comment>
<keyword evidence="9" id="KW-1185">Reference proteome</keyword>
<dbReference type="Gene3D" id="3.40.50.150">
    <property type="entry name" value="Vaccinia Virus protein VP39"/>
    <property type="match status" value="1"/>
</dbReference>
<dbReference type="InterPro" id="IPR050320">
    <property type="entry name" value="N5-glutamine_MTase"/>
</dbReference>
<dbReference type="InterPro" id="IPR019874">
    <property type="entry name" value="RF_methyltr_PrmC"/>
</dbReference>
<dbReference type="STRING" id="857293.CAAU_0355"/>
<keyword evidence="3 5" id="KW-0949">S-adenosyl-L-methionine</keyword>
<dbReference type="EMBL" id="CAKP01000017">
    <property type="protein sequence ID" value="CCC58004.1"/>
    <property type="molecule type" value="Genomic_DNA"/>
</dbReference>
<evidence type="ECO:0000256" key="5">
    <source>
        <dbReference type="HAMAP-Rule" id="MF_02126"/>
    </source>
</evidence>
<dbReference type="RefSeq" id="WP_008907722.1">
    <property type="nucleotide sequence ID" value="NZ_CAKP01000017.1"/>
</dbReference>
<dbReference type="NCBIfam" id="TIGR00536">
    <property type="entry name" value="hemK_fam"/>
    <property type="match status" value="1"/>
</dbReference>
<dbReference type="GO" id="GO:0032259">
    <property type="term" value="P:methylation"/>
    <property type="evidence" value="ECO:0007669"/>
    <property type="project" value="UniProtKB-KW"/>
</dbReference>
<dbReference type="InterPro" id="IPR029063">
    <property type="entry name" value="SAM-dependent_MTases_sf"/>
</dbReference>
<evidence type="ECO:0000259" key="7">
    <source>
        <dbReference type="Pfam" id="PF17827"/>
    </source>
</evidence>
<dbReference type="GO" id="GO:0102559">
    <property type="term" value="F:peptide chain release factor N(5)-glutamine methyltransferase activity"/>
    <property type="evidence" value="ECO:0007669"/>
    <property type="project" value="UniProtKB-EC"/>
</dbReference>
<evidence type="ECO:0000256" key="3">
    <source>
        <dbReference type="ARBA" id="ARBA00022691"/>
    </source>
</evidence>
<comment type="caution">
    <text evidence="8">The sequence shown here is derived from an EMBL/GenBank/DDBJ whole genome shotgun (WGS) entry which is preliminary data.</text>
</comment>
<dbReference type="NCBIfam" id="TIGR03534">
    <property type="entry name" value="RF_mod_PrmC"/>
    <property type="match status" value="1"/>
</dbReference>
<dbReference type="Gene3D" id="1.10.8.10">
    <property type="entry name" value="DNA helicase RuvA subunit, C-terminal domain"/>
    <property type="match status" value="1"/>
</dbReference>
<protein>
    <recommendedName>
        <fullName evidence="5">Release factor glutamine methyltransferase</fullName>
        <shortName evidence="5">RF MTase</shortName>
        <ecNumber evidence="5">2.1.1.297</ecNumber>
    </recommendedName>
    <alternativeName>
        <fullName evidence="5">N5-glutamine methyltransferase PrmC</fullName>
    </alternativeName>
    <alternativeName>
        <fullName evidence="5">Protein-(glutamine-N5) MTase PrmC</fullName>
    </alternativeName>
    <alternativeName>
        <fullName evidence="5">Protein-glutamine N-methyltransferase PrmC</fullName>
    </alternativeName>
</protein>
<sequence>MTYFEVLNIAKDILKNNNKPIQDAEIILSYILKKDRTYIHCHLNDKIDETLEKSFLNMIKERALGRPLQYILSEWEFYGLKFIVKEGVLIPRPDTEVLVEKCLEILKNIKSPKIIDIGCGSGAISIAIAYNKKDSTVYALDIDSTPLEITRLNAEKNNVQDRVYIKKSDLLKNLDDDLKGRVDLIVSNPPYIKEEEIKDLMDEVKNFEPKLALSGGEDGLYFFREISKEAKEYLKKDGYIAFEIGYNQGKDVKKILEGEGYKDVEIFKDLAGLDRVIIAKYVDNL</sequence>
<feature type="domain" description="Release factor glutamine methyltransferase N-terminal" evidence="7">
    <location>
        <begin position="5"/>
        <end position="72"/>
    </location>
</feature>
<feature type="binding site" evidence="5">
    <location>
        <position position="141"/>
    </location>
    <ligand>
        <name>S-adenosyl-L-methionine</name>
        <dbReference type="ChEBI" id="CHEBI:59789"/>
    </ligand>
</feature>
<comment type="catalytic activity">
    <reaction evidence="4 5">
        <text>L-glutaminyl-[peptide chain release factor] + S-adenosyl-L-methionine = N(5)-methyl-L-glutaminyl-[peptide chain release factor] + S-adenosyl-L-homocysteine + H(+)</text>
        <dbReference type="Rhea" id="RHEA:42896"/>
        <dbReference type="Rhea" id="RHEA-COMP:10271"/>
        <dbReference type="Rhea" id="RHEA-COMP:10272"/>
        <dbReference type="ChEBI" id="CHEBI:15378"/>
        <dbReference type="ChEBI" id="CHEBI:30011"/>
        <dbReference type="ChEBI" id="CHEBI:57856"/>
        <dbReference type="ChEBI" id="CHEBI:59789"/>
        <dbReference type="ChEBI" id="CHEBI:61891"/>
        <dbReference type="EC" id="2.1.1.297"/>
    </reaction>
</comment>
<dbReference type="EC" id="2.1.1.297" evidence="5"/>
<evidence type="ECO:0000259" key="6">
    <source>
        <dbReference type="Pfam" id="PF05175"/>
    </source>
</evidence>
<reference evidence="8 9" key="1">
    <citation type="journal article" date="2011" name="J. Bacteriol.">
        <title>Draft genome sequence of Caloramator australicus strain RC3T, a thermoanaerobe from the Great Artesian Basin of Australia.</title>
        <authorList>
            <person name="Ogg C.D."/>
            <person name="Patel B.K.C."/>
        </authorList>
    </citation>
    <scope>NUCLEOTIDE SEQUENCE [LARGE SCALE GENOMIC DNA]</scope>
    <source>
        <strain evidence="8 9">RC3</strain>
    </source>
</reference>
<dbReference type="HAMAP" id="MF_02126">
    <property type="entry name" value="RF_methyltr_PrmC"/>
    <property type="match status" value="1"/>
</dbReference>
<evidence type="ECO:0000313" key="8">
    <source>
        <dbReference type="EMBL" id="CCC58004.1"/>
    </source>
</evidence>
<organism evidence="8 9">
    <name type="scientific">Caloramator australicus RC3</name>
    <dbReference type="NCBI Taxonomy" id="857293"/>
    <lineage>
        <taxon>Bacteria</taxon>
        <taxon>Bacillati</taxon>
        <taxon>Bacillota</taxon>
        <taxon>Clostridia</taxon>
        <taxon>Eubacteriales</taxon>
        <taxon>Clostridiaceae</taxon>
        <taxon>Caloramator</taxon>
    </lineage>
</organism>
<feature type="binding site" evidence="5">
    <location>
        <begin position="188"/>
        <end position="191"/>
    </location>
    <ligand>
        <name>substrate</name>
    </ligand>
</feature>
<dbReference type="GO" id="GO:0003676">
    <property type="term" value="F:nucleic acid binding"/>
    <property type="evidence" value="ECO:0007669"/>
    <property type="project" value="InterPro"/>
</dbReference>
<comment type="caution">
    <text evidence="5">Lacks conserved residue(s) required for the propagation of feature annotation.</text>
</comment>
<accession>G0V4G4</accession>
<gene>
    <name evidence="5" type="primary">prmC</name>
    <name evidence="8" type="ORF">CAAU_0355</name>
</gene>
<dbReference type="PROSITE" id="PS00092">
    <property type="entry name" value="N6_MTASE"/>
    <property type="match status" value="1"/>
</dbReference>
<dbReference type="PANTHER" id="PTHR18895">
    <property type="entry name" value="HEMK METHYLTRANSFERASE"/>
    <property type="match status" value="1"/>
</dbReference>
<keyword evidence="1 5" id="KW-0489">Methyltransferase</keyword>
<dbReference type="InterPro" id="IPR007848">
    <property type="entry name" value="Small_mtfrase_dom"/>
</dbReference>
<dbReference type="Proteomes" id="UP000007652">
    <property type="component" value="Unassembled WGS sequence"/>
</dbReference>
<dbReference type="AlphaFoldDB" id="G0V4G4"/>
<dbReference type="CDD" id="cd02440">
    <property type="entry name" value="AdoMet_MTases"/>
    <property type="match status" value="1"/>
</dbReference>
<feature type="binding site" evidence="5">
    <location>
        <position position="188"/>
    </location>
    <ligand>
        <name>S-adenosyl-L-methionine</name>
        <dbReference type="ChEBI" id="CHEBI:59789"/>
    </ligand>
</feature>
<evidence type="ECO:0000313" key="9">
    <source>
        <dbReference type="Proteomes" id="UP000007652"/>
    </source>
</evidence>
<feature type="domain" description="Methyltransferase small" evidence="6">
    <location>
        <begin position="103"/>
        <end position="198"/>
    </location>
</feature>
<dbReference type="Pfam" id="PF05175">
    <property type="entry name" value="MTS"/>
    <property type="match status" value="1"/>
</dbReference>
<keyword evidence="2 5" id="KW-0808">Transferase</keyword>
<dbReference type="PANTHER" id="PTHR18895:SF74">
    <property type="entry name" value="MTRF1L RELEASE FACTOR GLUTAMINE METHYLTRANSFERASE"/>
    <property type="match status" value="1"/>
</dbReference>
<evidence type="ECO:0000256" key="4">
    <source>
        <dbReference type="ARBA" id="ARBA00048391"/>
    </source>
</evidence>